<comment type="subcellular location">
    <subcellularLocation>
        <location evidence="1">Cell membrane</location>
        <topology evidence="1">Multi-pass membrane protein</topology>
    </subcellularLocation>
</comment>
<evidence type="ECO:0000256" key="8">
    <source>
        <dbReference type="SAM" id="Phobius"/>
    </source>
</evidence>
<gene>
    <name evidence="9" type="ORF">J4D97_05025</name>
</gene>
<feature type="transmembrane region" description="Helical" evidence="8">
    <location>
        <begin position="111"/>
        <end position="134"/>
    </location>
</feature>
<dbReference type="Proteomes" id="UP000670527">
    <property type="component" value="Unassembled WGS sequence"/>
</dbReference>
<dbReference type="RefSeq" id="WP_185281540.1">
    <property type="nucleotide sequence ID" value="NZ_JAGETX010000002.1"/>
</dbReference>
<evidence type="ECO:0008006" key="11">
    <source>
        <dbReference type="Google" id="ProtNLM"/>
    </source>
</evidence>
<protein>
    <recommendedName>
        <fullName evidence="11">Exosortase/archaeosortase family protein</fullName>
    </recommendedName>
</protein>
<evidence type="ECO:0000256" key="3">
    <source>
        <dbReference type="ARBA" id="ARBA00022670"/>
    </source>
</evidence>
<feature type="transmembrane region" description="Helical" evidence="8">
    <location>
        <begin position="87"/>
        <end position="105"/>
    </location>
</feature>
<name>A0ABS3T8N7_9BACT</name>
<keyword evidence="7 8" id="KW-0472">Membrane</keyword>
<sequence>MLFPAPKFNSGIWRRFLLLAAGLYLLWFFGYEQWLGPDGRLDALLTANMAGSSAVLLRVAGFAATVGANPMLVLMDTRPFVYIGSPYNGLAIYALFAGFILAYPGPTRTRLWLIPVGIAGLYLLNLLRVGVLVVNQYYAYHAVAFNYYYGILTVLVYGCIFSLWLYWIRQQPQHPPTAEG</sequence>
<reference evidence="9 10" key="1">
    <citation type="submission" date="2021-03" db="EMBL/GenBank/DDBJ databases">
        <authorList>
            <person name="Kim M.K."/>
        </authorList>
    </citation>
    <scope>NUCLEOTIDE SEQUENCE [LARGE SCALE GENOMIC DNA]</scope>
    <source>
        <strain evidence="9 10">BT507</strain>
    </source>
</reference>
<keyword evidence="10" id="KW-1185">Reference proteome</keyword>
<comment type="caution">
    <text evidence="9">The sequence shown here is derived from an EMBL/GenBank/DDBJ whole genome shotgun (WGS) entry which is preliminary data.</text>
</comment>
<evidence type="ECO:0000256" key="6">
    <source>
        <dbReference type="ARBA" id="ARBA00022989"/>
    </source>
</evidence>
<dbReference type="NCBIfam" id="NF046081">
    <property type="entry name" value="exosort_XrtX"/>
    <property type="match status" value="1"/>
</dbReference>
<feature type="transmembrane region" description="Helical" evidence="8">
    <location>
        <begin position="12"/>
        <end position="30"/>
    </location>
</feature>
<feature type="transmembrane region" description="Helical" evidence="8">
    <location>
        <begin position="146"/>
        <end position="167"/>
    </location>
</feature>
<dbReference type="EMBL" id="JAGETX010000002">
    <property type="protein sequence ID" value="MBO3270005.1"/>
    <property type="molecule type" value="Genomic_DNA"/>
</dbReference>
<keyword evidence="4 8" id="KW-0812">Transmembrane</keyword>
<evidence type="ECO:0000313" key="9">
    <source>
        <dbReference type="EMBL" id="MBO3270005.1"/>
    </source>
</evidence>
<dbReference type="NCBIfam" id="TIGR04178">
    <property type="entry name" value="exo_archaeo"/>
    <property type="match status" value="1"/>
</dbReference>
<dbReference type="InterPro" id="IPR026392">
    <property type="entry name" value="Exo/Archaeosortase_dom"/>
</dbReference>
<evidence type="ECO:0000256" key="1">
    <source>
        <dbReference type="ARBA" id="ARBA00004651"/>
    </source>
</evidence>
<accession>A0ABS3T8N7</accession>
<evidence type="ECO:0000256" key="7">
    <source>
        <dbReference type="ARBA" id="ARBA00023136"/>
    </source>
</evidence>
<evidence type="ECO:0000256" key="2">
    <source>
        <dbReference type="ARBA" id="ARBA00022475"/>
    </source>
</evidence>
<keyword evidence="6 8" id="KW-1133">Transmembrane helix</keyword>
<proteinExistence type="predicted"/>
<organism evidence="9 10">
    <name type="scientific">Hymenobacter defluvii</name>
    <dbReference type="NCBI Taxonomy" id="2054411"/>
    <lineage>
        <taxon>Bacteria</taxon>
        <taxon>Pseudomonadati</taxon>
        <taxon>Bacteroidota</taxon>
        <taxon>Cytophagia</taxon>
        <taxon>Cytophagales</taxon>
        <taxon>Hymenobacteraceae</taxon>
        <taxon>Hymenobacter</taxon>
    </lineage>
</organism>
<feature type="transmembrane region" description="Helical" evidence="8">
    <location>
        <begin position="50"/>
        <end position="75"/>
    </location>
</feature>
<keyword evidence="2" id="KW-1003">Cell membrane</keyword>
<keyword evidence="5" id="KW-0378">Hydrolase</keyword>
<keyword evidence="3" id="KW-0645">Protease</keyword>
<evidence type="ECO:0000313" key="10">
    <source>
        <dbReference type="Proteomes" id="UP000670527"/>
    </source>
</evidence>
<evidence type="ECO:0000256" key="4">
    <source>
        <dbReference type="ARBA" id="ARBA00022692"/>
    </source>
</evidence>
<evidence type="ECO:0000256" key="5">
    <source>
        <dbReference type="ARBA" id="ARBA00022801"/>
    </source>
</evidence>